<name>A0ABN0F5N6_9BURK</name>
<keyword evidence="2" id="KW-1185">Reference proteome</keyword>
<accession>A0ABN0F5N6</accession>
<proteinExistence type="predicted"/>
<reference evidence="1 2" key="1">
    <citation type="journal article" date="2012" name="J. Bacteriol.">
        <title>Draft Genome Sequence of the Soil Bacterium Burkholderia terrae Strain BS001, Which Interacts with Fungal Surface Structures.</title>
        <authorList>
            <person name="Nazir R."/>
            <person name="Hansen M.A."/>
            <person name="Sorensen S."/>
            <person name="van Elsas J.D."/>
        </authorList>
    </citation>
    <scope>NUCLEOTIDE SEQUENCE [LARGE SCALE GENOMIC DNA]</scope>
    <source>
        <strain evidence="1 2">BS001</strain>
    </source>
</reference>
<dbReference type="EMBL" id="AKAU01000294">
    <property type="protein sequence ID" value="EIM93790.1"/>
    <property type="molecule type" value="Genomic_DNA"/>
</dbReference>
<protein>
    <submittedName>
        <fullName evidence="1">Uncharacterized protein</fullName>
    </submittedName>
</protein>
<dbReference type="Proteomes" id="UP000004980">
    <property type="component" value="Unassembled WGS sequence"/>
</dbReference>
<evidence type="ECO:0000313" key="2">
    <source>
        <dbReference type="Proteomes" id="UP000004980"/>
    </source>
</evidence>
<sequence>MITRNLQNFAALSESFCVLTRFTNPQRQRNPREFRSTILRKSADAERWKYRHALHYSPFVAHPAIN</sequence>
<comment type="caution">
    <text evidence="1">The sequence shown here is derived from an EMBL/GenBank/DDBJ whole genome shotgun (WGS) entry which is preliminary data.</text>
</comment>
<gene>
    <name evidence="1" type="ORF">WQE_48169</name>
</gene>
<organism evidence="1 2">
    <name type="scientific">Paraburkholderia hospita</name>
    <dbReference type="NCBI Taxonomy" id="169430"/>
    <lineage>
        <taxon>Bacteria</taxon>
        <taxon>Pseudomonadati</taxon>
        <taxon>Pseudomonadota</taxon>
        <taxon>Betaproteobacteria</taxon>
        <taxon>Burkholderiales</taxon>
        <taxon>Burkholderiaceae</taxon>
        <taxon>Paraburkholderia</taxon>
    </lineage>
</organism>
<evidence type="ECO:0000313" key="1">
    <source>
        <dbReference type="EMBL" id="EIM93790.1"/>
    </source>
</evidence>